<dbReference type="InterPro" id="IPR036691">
    <property type="entry name" value="Endo/exonu/phosph_ase_sf"/>
</dbReference>
<dbReference type="SUPFAM" id="SSF56219">
    <property type="entry name" value="DNase I-like"/>
    <property type="match status" value="1"/>
</dbReference>
<evidence type="ECO:0000256" key="1">
    <source>
        <dbReference type="ARBA" id="ARBA00007092"/>
    </source>
</evidence>
<dbReference type="EMBL" id="PKKJ01000001">
    <property type="protein sequence ID" value="PKY67081.1"/>
    <property type="molecule type" value="Genomic_DNA"/>
</dbReference>
<comment type="cofactor">
    <cofactor evidence="6">
        <name>Mg(2+)</name>
        <dbReference type="ChEBI" id="CHEBI:18420"/>
    </cofactor>
    <cofactor evidence="6">
        <name>Mn(2+)</name>
        <dbReference type="ChEBI" id="CHEBI:29035"/>
    </cofactor>
    <text evidence="6">Probably binds two magnesium or manganese ions per subunit.</text>
</comment>
<dbReference type="PROSITE" id="PS51435">
    <property type="entry name" value="AP_NUCLEASE_F1_4"/>
    <property type="match status" value="1"/>
</dbReference>
<evidence type="ECO:0000256" key="7">
    <source>
        <dbReference type="PIRSR" id="PIRSR604808-3"/>
    </source>
</evidence>
<dbReference type="InterPro" id="IPR037493">
    <property type="entry name" value="ExoIII-like"/>
</dbReference>
<feature type="site" description="Interaction with DNA substrate" evidence="7">
    <location>
        <position position="259"/>
    </location>
</feature>
<keyword evidence="2 6" id="KW-0479">Metal-binding</keyword>
<dbReference type="Pfam" id="PF03372">
    <property type="entry name" value="Exo_endo_phos"/>
    <property type="match status" value="1"/>
</dbReference>
<comment type="similarity">
    <text evidence="1">Belongs to the DNA repair enzymes AP/ExoA family.</text>
</comment>
<protein>
    <submittedName>
        <fullName evidence="9">Exodeoxyribonuclease III</fullName>
    </submittedName>
</protein>
<dbReference type="GO" id="GO:0008311">
    <property type="term" value="F:double-stranded DNA 3'-5' DNA exonuclease activity"/>
    <property type="evidence" value="ECO:0007669"/>
    <property type="project" value="InterPro"/>
</dbReference>
<dbReference type="Gene3D" id="3.60.10.10">
    <property type="entry name" value="Endonuclease/exonuclease/phosphatase"/>
    <property type="match status" value="1"/>
</dbReference>
<feature type="binding site" evidence="6">
    <location>
        <position position="37"/>
    </location>
    <ligand>
        <name>Mg(2+)</name>
        <dbReference type="ChEBI" id="CHEBI:18420"/>
        <label>1</label>
    </ligand>
</feature>
<dbReference type="PANTHER" id="PTHR43250">
    <property type="entry name" value="EXODEOXYRIBONUCLEASE III"/>
    <property type="match status" value="1"/>
</dbReference>
<feature type="active site" description="Proton acceptor" evidence="5">
    <location>
        <position position="259"/>
    </location>
</feature>
<dbReference type="AlphaFoldDB" id="A0A2I1I7L4"/>
<dbReference type="InterPro" id="IPR004808">
    <property type="entry name" value="AP_endonuc_1"/>
</dbReference>
<feature type="domain" description="Endonuclease/exonuclease/phosphatase" evidence="8">
    <location>
        <begin position="7"/>
        <end position="259"/>
    </location>
</feature>
<comment type="caution">
    <text evidence="9">The sequence shown here is derived from an EMBL/GenBank/DDBJ whole genome shotgun (WGS) entry which is preliminary data.</text>
</comment>
<name>A0A2I1I7L4_9ACTO</name>
<dbReference type="RefSeq" id="WP_101627575.1">
    <property type="nucleotide sequence ID" value="NZ_PKKJ01000001.1"/>
</dbReference>
<feature type="binding site" evidence="6">
    <location>
        <position position="158"/>
    </location>
    <ligand>
        <name>Mg(2+)</name>
        <dbReference type="ChEBI" id="CHEBI:18420"/>
        <label>1</label>
    </ligand>
</feature>
<dbReference type="NCBIfam" id="TIGR00633">
    <property type="entry name" value="xth"/>
    <property type="match status" value="1"/>
</dbReference>
<feature type="active site" evidence="5">
    <location>
        <position position="116"/>
    </location>
</feature>
<evidence type="ECO:0000256" key="3">
    <source>
        <dbReference type="ARBA" id="ARBA00022801"/>
    </source>
</evidence>
<evidence type="ECO:0000259" key="8">
    <source>
        <dbReference type="Pfam" id="PF03372"/>
    </source>
</evidence>
<keyword evidence="6" id="KW-0464">Manganese</keyword>
<evidence type="ECO:0000256" key="2">
    <source>
        <dbReference type="ARBA" id="ARBA00022723"/>
    </source>
</evidence>
<feature type="binding site" evidence="6">
    <location>
        <position position="9"/>
    </location>
    <ligand>
        <name>Mg(2+)</name>
        <dbReference type="ChEBI" id="CHEBI:18420"/>
        <label>1</label>
    </ligand>
</feature>
<dbReference type="OrthoDB" id="9803914at2"/>
<sequence length="268" mass="29919">MSVKITSINLNGIRAAVKRGFLDWITVEDPDVLLMQEVRADTQITEDILGQEWVLATEPCRIKGRAGVAIAVRRGRATLDDVRAGLGDADTDVDSGRWIEAVVTADSQSVRVVSAYFHSGEKDTPKQEAKMAHLPRIGERMAEILASGEKAVVCGDYNVVRSRQDIKNWTPNHNKRAGVLDEEIVFLNDWVDTGWHDVVRDLAGDVQGPYTWWSWRGKAFDNDTGWRIDYHYATPTLASTATAFAIGRAQSYDQRFSDHAPLTVTYQV</sequence>
<feature type="active site" description="Proton donor/acceptor" evidence="5">
    <location>
        <position position="156"/>
    </location>
</feature>
<evidence type="ECO:0000256" key="4">
    <source>
        <dbReference type="ARBA" id="ARBA00022842"/>
    </source>
</evidence>
<keyword evidence="4 6" id="KW-0460">Magnesium</keyword>
<organism evidence="9 10">
    <name type="scientific">Schaalia turicensis</name>
    <dbReference type="NCBI Taxonomy" id="131111"/>
    <lineage>
        <taxon>Bacteria</taxon>
        <taxon>Bacillati</taxon>
        <taxon>Actinomycetota</taxon>
        <taxon>Actinomycetes</taxon>
        <taxon>Actinomycetales</taxon>
        <taxon>Actinomycetaceae</taxon>
        <taxon>Schaalia</taxon>
    </lineage>
</organism>
<dbReference type="GO" id="GO:0006281">
    <property type="term" value="P:DNA repair"/>
    <property type="evidence" value="ECO:0007669"/>
    <property type="project" value="InterPro"/>
</dbReference>
<evidence type="ECO:0000256" key="5">
    <source>
        <dbReference type="PIRSR" id="PIRSR604808-1"/>
    </source>
</evidence>
<reference evidence="9 10" key="1">
    <citation type="submission" date="2017-12" db="EMBL/GenBank/DDBJ databases">
        <title>Phylogenetic diversity of female urinary microbiome.</title>
        <authorList>
            <person name="Thomas-White K."/>
            <person name="Wolfe A.J."/>
        </authorList>
    </citation>
    <scope>NUCLEOTIDE SEQUENCE [LARGE SCALE GENOMIC DNA]</scope>
    <source>
        <strain evidence="9 10">UMB0250</strain>
    </source>
</reference>
<dbReference type="PANTHER" id="PTHR43250:SF2">
    <property type="entry name" value="EXODEOXYRIBONUCLEASE III"/>
    <property type="match status" value="1"/>
</dbReference>
<feature type="binding site" evidence="6">
    <location>
        <position position="259"/>
    </location>
    <ligand>
        <name>Mg(2+)</name>
        <dbReference type="ChEBI" id="CHEBI:18420"/>
        <label>1</label>
    </ligand>
</feature>
<accession>A0A2I1I7L4</accession>
<dbReference type="GO" id="GO:0046872">
    <property type="term" value="F:metal ion binding"/>
    <property type="evidence" value="ECO:0007669"/>
    <property type="project" value="UniProtKB-KW"/>
</dbReference>
<dbReference type="InterPro" id="IPR005135">
    <property type="entry name" value="Endo/exonuclease/phosphatase"/>
</dbReference>
<feature type="site" description="Transition state stabilizer" evidence="7">
    <location>
        <position position="158"/>
    </location>
</feature>
<keyword evidence="3" id="KW-0378">Hydrolase</keyword>
<evidence type="ECO:0000313" key="10">
    <source>
        <dbReference type="Proteomes" id="UP000234545"/>
    </source>
</evidence>
<proteinExistence type="inferred from homology"/>
<dbReference type="Proteomes" id="UP000234545">
    <property type="component" value="Unassembled WGS sequence"/>
</dbReference>
<feature type="binding site" evidence="6">
    <location>
        <position position="156"/>
    </location>
    <ligand>
        <name>Mg(2+)</name>
        <dbReference type="ChEBI" id="CHEBI:18420"/>
        <label>1</label>
    </ligand>
</feature>
<feature type="site" description="Important for catalytic activity" evidence="7">
    <location>
        <position position="229"/>
    </location>
</feature>
<feature type="binding site" evidence="6">
    <location>
        <position position="258"/>
    </location>
    <ligand>
        <name>Mg(2+)</name>
        <dbReference type="ChEBI" id="CHEBI:18420"/>
        <label>1</label>
    </ligand>
</feature>
<evidence type="ECO:0000256" key="6">
    <source>
        <dbReference type="PIRSR" id="PIRSR604808-2"/>
    </source>
</evidence>
<evidence type="ECO:0000313" key="9">
    <source>
        <dbReference type="EMBL" id="PKY67081.1"/>
    </source>
</evidence>
<gene>
    <name evidence="9" type="ORF">CYJ25_02285</name>
</gene>